<sequence>MTDPLTLHPSAALLNAFCTCIEKDIHPLSAAAVAAGSKLFGAAILLKSDLSLVLAETNREGSSPLWHGETWTLSKFFEIPVDKRPEVKDCLFLTTHEPCSLCLSAITWAGFDNFVYMYTYEETHHVFECRGDLDIFEAVFYANEGETATQASVDGKQKQVRPQYKLRNRYFVARSFAELVAAVEDEGEREAWKEKVEGVKRSYGRLAEAYRRNMGVE</sequence>
<organism evidence="1 2">
    <name type="scientific">Zalaria obscura</name>
    <dbReference type="NCBI Taxonomy" id="2024903"/>
    <lineage>
        <taxon>Eukaryota</taxon>
        <taxon>Fungi</taxon>
        <taxon>Dikarya</taxon>
        <taxon>Ascomycota</taxon>
        <taxon>Pezizomycotina</taxon>
        <taxon>Dothideomycetes</taxon>
        <taxon>Dothideomycetidae</taxon>
        <taxon>Dothideales</taxon>
        <taxon>Zalariaceae</taxon>
        <taxon>Zalaria</taxon>
    </lineage>
</organism>
<accession>A0ACC3SK66</accession>
<reference evidence="1" key="1">
    <citation type="submission" date="2024-02" db="EMBL/GenBank/DDBJ databases">
        <title>Metagenome Assembled Genome of Zalaria obscura JY119.</title>
        <authorList>
            <person name="Vighnesh L."/>
            <person name="Jagadeeshwari U."/>
            <person name="Venkata Ramana C."/>
            <person name="Sasikala C."/>
        </authorList>
    </citation>
    <scope>NUCLEOTIDE SEQUENCE</scope>
    <source>
        <strain evidence="1">JY119</strain>
    </source>
</reference>
<evidence type="ECO:0000313" key="2">
    <source>
        <dbReference type="Proteomes" id="UP001320706"/>
    </source>
</evidence>
<comment type="caution">
    <text evidence="1">The sequence shown here is derived from an EMBL/GenBank/DDBJ whole genome shotgun (WGS) entry which is preliminary data.</text>
</comment>
<dbReference type="Proteomes" id="UP001320706">
    <property type="component" value="Unassembled WGS sequence"/>
</dbReference>
<keyword evidence="2" id="KW-1185">Reference proteome</keyword>
<name>A0ACC3SK66_9PEZI</name>
<proteinExistence type="predicted"/>
<protein>
    <submittedName>
        <fullName evidence="1">Uncharacterized protein</fullName>
    </submittedName>
</protein>
<gene>
    <name evidence="1" type="ORF">M8818_002846</name>
</gene>
<dbReference type="EMBL" id="JAMKPW020000011">
    <property type="protein sequence ID" value="KAK8213544.1"/>
    <property type="molecule type" value="Genomic_DNA"/>
</dbReference>
<evidence type="ECO:0000313" key="1">
    <source>
        <dbReference type="EMBL" id="KAK8213544.1"/>
    </source>
</evidence>